<evidence type="ECO:0000313" key="6">
    <source>
        <dbReference type="EMBL" id="ROT74155.1"/>
    </source>
</evidence>
<sequence>MRQRHVLELIGSTTSPRVFQPRFPLMRTFPYNTLISPHSHVHQPLRIDISSIFVLKPESPLPIHPTVGPTLLHLTICSSFYPPNQRSIRESKSQPFYPVTESNGVRAMHLSPPHPPHPPPSYPPLSPPSAHSPCLPRELKHDKVSSGVRMAMSPQQFCLRWNNHQSNIISVFEQLLQSESFVDVTLAVEGMTLKAHKVVLSACSPYFQAVLASHPDKHPIVILKDVRYTDMRDLLDFMYRGEVSVDQDNLSGFLRVAESLRIKGLTEVNEKKRLENSSSAYLMPQAMPGAAPPGVAPGVVPMAPLTPLPGDPPPLKRPPLSPSATYGAKRRRGRPPKISEPDDLSKEADTKVGREAIGERMSLLPCTPHHVAIALHSPFPLLPFHSLPSSSLVSLVSFILFSLFLNFSFLPVRRVSSTLSFTHSHSLISFFPSLSSRFTLFFLASKASFHSHFLTFLLLRFLQFLSLSLSLLALFLLSLSFSFPTSSIPSSSPPPPSPTLPPYLEPDHKHIFTHRTKQVHA</sequence>
<dbReference type="Pfam" id="PF00651">
    <property type="entry name" value="BTB"/>
    <property type="match status" value="1"/>
</dbReference>
<dbReference type="STRING" id="6689.A0A3R7STC7"/>
<dbReference type="InterPro" id="IPR000210">
    <property type="entry name" value="BTB/POZ_dom"/>
</dbReference>
<proteinExistence type="predicted"/>
<dbReference type="FunFam" id="3.30.710.10:FF:000091">
    <property type="entry name" value="Lola, isoform F"/>
    <property type="match status" value="1"/>
</dbReference>
<dbReference type="SMART" id="SM00225">
    <property type="entry name" value="BTB"/>
    <property type="match status" value="1"/>
</dbReference>
<keyword evidence="4" id="KW-0812">Transmembrane</keyword>
<dbReference type="Proteomes" id="UP000283509">
    <property type="component" value="Unassembled WGS sequence"/>
</dbReference>
<dbReference type="OrthoDB" id="19132at2759"/>
<comment type="subcellular location">
    <subcellularLocation>
        <location evidence="1">Nucleus</location>
    </subcellularLocation>
</comment>
<evidence type="ECO:0000256" key="3">
    <source>
        <dbReference type="SAM" id="MobiDB-lite"/>
    </source>
</evidence>
<dbReference type="InterPro" id="IPR011333">
    <property type="entry name" value="SKP1/BTB/POZ_sf"/>
</dbReference>
<name>A0A3R7STC7_PENVA</name>
<keyword evidence="7" id="KW-1185">Reference proteome</keyword>
<feature type="transmembrane region" description="Helical" evidence="4">
    <location>
        <begin position="392"/>
        <end position="412"/>
    </location>
</feature>
<dbReference type="GO" id="GO:0005634">
    <property type="term" value="C:nucleus"/>
    <property type="evidence" value="ECO:0007669"/>
    <property type="project" value="UniProtKB-SubCell"/>
</dbReference>
<dbReference type="GO" id="GO:0061061">
    <property type="term" value="P:muscle structure development"/>
    <property type="evidence" value="ECO:0007669"/>
    <property type="project" value="UniProtKB-ARBA"/>
</dbReference>
<dbReference type="GO" id="GO:0048477">
    <property type="term" value="P:oogenesis"/>
    <property type="evidence" value="ECO:0007669"/>
    <property type="project" value="UniProtKB-ARBA"/>
</dbReference>
<feature type="domain" description="BTB" evidence="5">
    <location>
        <begin position="182"/>
        <end position="247"/>
    </location>
</feature>
<feature type="transmembrane region" description="Helical" evidence="4">
    <location>
        <begin position="464"/>
        <end position="483"/>
    </location>
</feature>
<feature type="compositionally biased region" description="Basic and acidic residues" evidence="3">
    <location>
        <begin position="337"/>
        <end position="350"/>
    </location>
</feature>
<feature type="transmembrane region" description="Helical" evidence="4">
    <location>
        <begin position="424"/>
        <end position="444"/>
    </location>
</feature>
<reference evidence="6 7" key="1">
    <citation type="submission" date="2018-04" db="EMBL/GenBank/DDBJ databases">
        <authorList>
            <person name="Zhang X."/>
            <person name="Yuan J."/>
            <person name="Li F."/>
            <person name="Xiang J."/>
        </authorList>
    </citation>
    <scope>NUCLEOTIDE SEQUENCE [LARGE SCALE GENOMIC DNA]</scope>
    <source>
        <tissue evidence="6">Muscle</tissue>
    </source>
</reference>
<dbReference type="PROSITE" id="PS50097">
    <property type="entry name" value="BTB"/>
    <property type="match status" value="1"/>
</dbReference>
<dbReference type="GO" id="GO:0042051">
    <property type="term" value="P:compound eye photoreceptor development"/>
    <property type="evidence" value="ECO:0007669"/>
    <property type="project" value="UniProtKB-ARBA"/>
</dbReference>
<dbReference type="AlphaFoldDB" id="A0A3R7STC7"/>
<feature type="compositionally biased region" description="Pro residues" evidence="3">
    <location>
        <begin position="112"/>
        <end position="127"/>
    </location>
</feature>
<feature type="region of interest" description="Disordered" evidence="3">
    <location>
        <begin position="302"/>
        <end position="350"/>
    </location>
</feature>
<dbReference type="Gene3D" id="3.30.710.10">
    <property type="entry name" value="Potassium Channel Kv1.1, Chain A"/>
    <property type="match status" value="1"/>
</dbReference>
<reference evidence="6 7" key="2">
    <citation type="submission" date="2019-01" db="EMBL/GenBank/DDBJ databases">
        <title>The decoding of complex shrimp genome reveals the adaptation for benthos swimmer, frequently molting mechanism and breeding impact on genome.</title>
        <authorList>
            <person name="Sun Y."/>
            <person name="Gao Y."/>
            <person name="Yu Y."/>
        </authorList>
    </citation>
    <scope>NUCLEOTIDE SEQUENCE [LARGE SCALE GENOMIC DNA]</scope>
    <source>
        <tissue evidence="6">Muscle</tissue>
    </source>
</reference>
<dbReference type="PANTHER" id="PTHR23110">
    <property type="entry name" value="BTB DOMAIN TRANSCRIPTION FACTOR"/>
    <property type="match status" value="1"/>
</dbReference>
<evidence type="ECO:0000259" key="5">
    <source>
        <dbReference type="PROSITE" id="PS50097"/>
    </source>
</evidence>
<evidence type="ECO:0000313" key="7">
    <source>
        <dbReference type="Proteomes" id="UP000283509"/>
    </source>
</evidence>
<dbReference type="PANTHER" id="PTHR23110:SF82">
    <property type="entry name" value="PROTEIN TRAMTRACK, ALPHA ISOFORM"/>
    <property type="match status" value="1"/>
</dbReference>
<comment type="caution">
    <text evidence="6">The sequence shown here is derived from an EMBL/GenBank/DDBJ whole genome shotgun (WGS) entry which is preliminary data.</text>
</comment>
<evidence type="ECO:0000256" key="2">
    <source>
        <dbReference type="ARBA" id="ARBA00023242"/>
    </source>
</evidence>
<protein>
    <recommendedName>
        <fullName evidence="5">BTB domain-containing protein</fullName>
    </recommendedName>
</protein>
<accession>A0A3R7STC7</accession>
<evidence type="ECO:0000256" key="1">
    <source>
        <dbReference type="ARBA" id="ARBA00004123"/>
    </source>
</evidence>
<keyword evidence="2" id="KW-0539">Nucleus</keyword>
<dbReference type="GO" id="GO:0006357">
    <property type="term" value="P:regulation of transcription by RNA polymerase II"/>
    <property type="evidence" value="ECO:0007669"/>
    <property type="project" value="TreeGrafter"/>
</dbReference>
<dbReference type="EMBL" id="QCYY01001928">
    <property type="protein sequence ID" value="ROT74155.1"/>
    <property type="molecule type" value="Genomic_DNA"/>
</dbReference>
<dbReference type="CDD" id="cd18315">
    <property type="entry name" value="BTB_POZ_BAB-like"/>
    <property type="match status" value="1"/>
</dbReference>
<feature type="compositionally biased region" description="Pro residues" evidence="3">
    <location>
        <begin position="304"/>
        <end position="321"/>
    </location>
</feature>
<dbReference type="InterPro" id="IPR051095">
    <property type="entry name" value="Dros_DevTransReg"/>
</dbReference>
<dbReference type="GO" id="GO:0045466">
    <property type="term" value="P:R7 cell differentiation"/>
    <property type="evidence" value="ECO:0007669"/>
    <property type="project" value="UniProtKB-ARBA"/>
</dbReference>
<dbReference type="SUPFAM" id="SSF54695">
    <property type="entry name" value="POZ domain"/>
    <property type="match status" value="1"/>
</dbReference>
<evidence type="ECO:0000256" key="4">
    <source>
        <dbReference type="SAM" id="Phobius"/>
    </source>
</evidence>
<dbReference type="GO" id="GO:0002009">
    <property type="term" value="P:morphogenesis of an epithelium"/>
    <property type="evidence" value="ECO:0007669"/>
    <property type="project" value="UniProtKB-ARBA"/>
</dbReference>
<feature type="region of interest" description="Disordered" evidence="3">
    <location>
        <begin position="105"/>
        <end position="137"/>
    </location>
</feature>
<gene>
    <name evidence="6" type="ORF">C7M84_007349</name>
</gene>
<organism evidence="6 7">
    <name type="scientific">Penaeus vannamei</name>
    <name type="common">Whiteleg shrimp</name>
    <name type="synonym">Litopenaeus vannamei</name>
    <dbReference type="NCBI Taxonomy" id="6689"/>
    <lineage>
        <taxon>Eukaryota</taxon>
        <taxon>Metazoa</taxon>
        <taxon>Ecdysozoa</taxon>
        <taxon>Arthropoda</taxon>
        <taxon>Crustacea</taxon>
        <taxon>Multicrustacea</taxon>
        <taxon>Malacostraca</taxon>
        <taxon>Eumalacostraca</taxon>
        <taxon>Eucarida</taxon>
        <taxon>Decapoda</taxon>
        <taxon>Dendrobranchiata</taxon>
        <taxon>Penaeoidea</taxon>
        <taxon>Penaeidae</taxon>
        <taxon>Penaeus</taxon>
    </lineage>
</organism>
<keyword evidence="4" id="KW-0472">Membrane</keyword>
<keyword evidence="4" id="KW-1133">Transmembrane helix</keyword>
<dbReference type="GO" id="GO:0045165">
    <property type="term" value="P:cell fate commitment"/>
    <property type="evidence" value="ECO:0007669"/>
    <property type="project" value="UniProtKB-ARBA"/>
</dbReference>